<evidence type="ECO:0000256" key="5">
    <source>
        <dbReference type="ARBA" id="ARBA00023136"/>
    </source>
</evidence>
<keyword evidence="2 6" id="KW-1003">Cell membrane</keyword>
<reference evidence="10" key="2">
    <citation type="submission" date="2016-11" db="EMBL/GenBank/DDBJ databases">
        <title>Complete genome sequence of Virgibacillus pantothenticus 21D, a halophilic bacterium isolated from the deep hypersaline anoxic basin Discovery in the Mediterranean Sea.</title>
        <authorList>
            <person name="Zeaiter Z."/>
            <person name="Booth J.M."/>
            <person name="Prosdocimi E.M."/>
            <person name="Mapelli F."/>
            <person name="Fusi M."/>
            <person name="Daffonchio D."/>
            <person name="Borin S."/>
            <person name="Crotti E."/>
        </authorList>
    </citation>
    <scope>NUCLEOTIDE SEQUENCE [LARGE SCALE GENOMIC DNA]</scope>
    <source>
        <strain evidence="10">21D</strain>
    </source>
</reference>
<evidence type="ECO:0000256" key="6">
    <source>
        <dbReference type="PIRNR" id="PIRNR018968"/>
    </source>
</evidence>
<keyword evidence="3 6" id="KW-0812">Transmembrane</keyword>
<dbReference type="EMBL" id="CP018622">
    <property type="protein sequence ID" value="AUJ24338.1"/>
    <property type="molecule type" value="Genomic_DNA"/>
</dbReference>
<evidence type="ECO:0000256" key="3">
    <source>
        <dbReference type="ARBA" id="ARBA00022692"/>
    </source>
</evidence>
<evidence type="ECO:0000313" key="9">
    <source>
        <dbReference type="EMBL" id="MEF2292509.1"/>
    </source>
</evidence>
<feature type="transmembrane region" description="Helical" evidence="6">
    <location>
        <begin position="151"/>
        <end position="174"/>
    </location>
</feature>
<dbReference type="GO" id="GO:0055085">
    <property type="term" value="P:transmembrane transport"/>
    <property type="evidence" value="ECO:0007669"/>
    <property type="project" value="UniProtKB-UniRule"/>
</dbReference>
<feature type="transmembrane region" description="Helical" evidence="6">
    <location>
        <begin position="195"/>
        <end position="217"/>
    </location>
</feature>
<dbReference type="InterPro" id="IPR003838">
    <property type="entry name" value="ABC3_permease_C"/>
</dbReference>
<evidence type="ECO:0000313" key="10">
    <source>
        <dbReference type="Proteomes" id="UP000234237"/>
    </source>
</evidence>
<dbReference type="Proteomes" id="UP000234237">
    <property type="component" value="Chromosome"/>
</dbReference>
<gene>
    <name evidence="8" type="primary">yxdM_1</name>
    <name evidence="8" type="ORF">A21D_01239</name>
    <name evidence="9" type="ORF">V2W34_10900</name>
</gene>
<reference evidence="8" key="1">
    <citation type="submission" date="2016-11" db="EMBL/GenBank/DDBJ databases">
        <title>Complete genome sequence of Virgibacillus dokdonensis 21D, a halophilic bacterium isolated from the deep hypersaline anoxic basin Discovery in the Mediterranean Sea.</title>
        <authorList>
            <person name="Zeaiter Z."/>
            <person name="Booth J.M."/>
            <person name="Prosdocimi E.M."/>
            <person name="Mapelli F."/>
            <person name="Fusi M."/>
            <person name="Daffonchio D."/>
            <person name="Borin S."/>
            <person name="Crotti E."/>
        </authorList>
    </citation>
    <scope>NUCLEOTIDE SEQUENCE</scope>
    <source>
        <strain evidence="8">21D</strain>
    </source>
</reference>
<feature type="transmembrane region" description="Helical" evidence="6">
    <location>
        <begin position="109"/>
        <end position="131"/>
    </location>
</feature>
<evidence type="ECO:0000256" key="4">
    <source>
        <dbReference type="ARBA" id="ARBA00022989"/>
    </source>
</evidence>
<dbReference type="PIRSF" id="PIRSF018968">
    <property type="entry name" value="ABC_permease_BceB"/>
    <property type="match status" value="1"/>
</dbReference>
<evidence type="ECO:0000313" key="8">
    <source>
        <dbReference type="EMBL" id="AUJ24338.1"/>
    </source>
</evidence>
<dbReference type="InterPro" id="IPR027022">
    <property type="entry name" value="ABC_permease_BceB-typ"/>
</dbReference>
<dbReference type="EMBL" id="JAZHPM010000017">
    <property type="protein sequence ID" value="MEF2292509.1"/>
    <property type="molecule type" value="Genomic_DNA"/>
</dbReference>
<feature type="transmembrane region" description="Helical" evidence="6">
    <location>
        <begin position="587"/>
        <end position="608"/>
    </location>
</feature>
<dbReference type="Proteomes" id="UP001356080">
    <property type="component" value="Unassembled WGS sequence"/>
</dbReference>
<keyword evidence="6" id="KW-0813">Transport</keyword>
<evidence type="ECO:0000313" key="11">
    <source>
        <dbReference type="Proteomes" id="UP001356080"/>
    </source>
</evidence>
<comment type="subcellular location">
    <subcellularLocation>
        <location evidence="1 6">Cell membrane</location>
        <topology evidence="1 6">Multi-pass membrane protein</topology>
    </subcellularLocation>
</comment>
<reference evidence="9 11" key="3">
    <citation type="submission" date="2024-01" db="EMBL/GenBank/DDBJ databases">
        <title>Survival strategy associated with biotechnological potential of Virgibacillus dokdonensis T4.6 isolated from salt-fermented shrimp paste.</title>
        <authorList>
            <person name="Doan T.V."/>
            <person name="Quach N.T."/>
            <person name="Phi Q.-T."/>
        </authorList>
    </citation>
    <scope>NUCLEOTIDE SEQUENCE [LARGE SCALE GENOMIC DNA]</scope>
    <source>
        <strain evidence="9 11">T4.6</strain>
    </source>
</reference>
<keyword evidence="11" id="KW-1185">Reference proteome</keyword>
<feature type="domain" description="ABC3 transporter permease C-terminal" evidence="7">
    <location>
        <begin position="62"/>
        <end position="169"/>
    </location>
</feature>
<evidence type="ECO:0000259" key="7">
    <source>
        <dbReference type="Pfam" id="PF02687"/>
    </source>
</evidence>
<dbReference type="PANTHER" id="PTHR46795:SF2">
    <property type="entry name" value="ABC TRANSPORTER, PERMEASE PROTEIN"/>
    <property type="match status" value="1"/>
</dbReference>
<dbReference type="Pfam" id="PF02687">
    <property type="entry name" value="FtsX"/>
    <property type="match status" value="1"/>
</dbReference>
<dbReference type="KEGG" id="vpn:A21D_01239"/>
<feature type="transmembrane region" description="Helical" evidence="6">
    <location>
        <begin position="500"/>
        <end position="524"/>
    </location>
</feature>
<proteinExistence type="inferred from homology"/>
<dbReference type="RefSeq" id="WP_101933020.1">
    <property type="nucleotide sequence ID" value="NZ_CP018622.1"/>
</dbReference>
<accession>A0A2K9IX46</accession>
<name>A0A2K9IX46_9BACI</name>
<protein>
    <submittedName>
        <fullName evidence="8 9">ABC transporter permease</fullName>
    </submittedName>
</protein>
<dbReference type="PANTHER" id="PTHR46795">
    <property type="entry name" value="ABC TRANSPORTER PERMEASE-RELATED-RELATED"/>
    <property type="match status" value="1"/>
</dbReference>
<dbReference type="GO" id="GO:0005886">
    <property type="term" value="C:plasma membrane"/>
    <property type="evidence" value="ECO:0007669"/>
    <property type="project" value="UniProtKB-SubCell"/>
</dbReference>
<feature type="transmembrane region" description="Helical" evidence="6">
    <location>
        <begin position="279"/>
        <end position="300"/>
    </location>
</feature>
<feature type="transmembrane region" description="Helical" evidence="6">
    <location>
        <begin position="20"/>
        <end position="39"/>
    </location>
</feature>
<dbReference type="AlphaFoldDB" id="A0A2K9IX46"/>
<keyword evidence="4 6" id="KW-1133">Transmembrane helix</keyword>
<evidence type="ECO:0000256" key="1">
    <source>
        <dbReference type="ARBA" id="ARBA00004651"/>
    </source>
</evidence>
<evidence type="ECO:0000256" key="2">
    <source>
        <dbReference type="ARBA" id="ARBA00022475"/>
    </source>
</evidence>
<keyword evidence="5 6" id="KW-0472">Membrane</keyword>
<feature type="transmembrane region" description="Helical" evidence="6">
    <location>
        <begin position="556"/>
        <end position="575"/>
    </location>
</feature>
<feature type="transmembrane region" description="Helical" evidence="6">
    <location>
        <begin position="223"/>
        <end position="247"/>
    </location>
</feature>
<comment type="similarity">
    <text evidence="6">Belongs to the ABC-4 integral membrane protein family.</text>
</comment>
<feature type="transmembrane region" description="Helical" evidence="6">
    <location>
        <begin position="59"/>
        <end position="80"/>
    </location>
</feature>
<organism evidence="8 10">
    <name type="scientific">Virgibacillus dokdonensis</name>
    <dbReference type="NCBI Taxonomy" id="302167"/>
    <lineage>
        <taxon>Bacteria</taxon>
        <taxon>Bacillati</taxon>
        <taxon>Bacillota</taxon>
        <taxon>Bacilli</taxon>
        <taxon>Bacillales</taxon>
        <taxon>Bacillaceae</taxon>
        <taxon>Virgibacillus</taxon>
    </lineage>
</organism>
<dbReference type="InterPro" id="IPR052536">
    <property type="entry name" value="ABC-4_Integral_Memb_Prot"/>
</dbReference>
<sequence>MTFPQFAFKNITRNLRAYLAFYLSSSFAVMIFFMFAMFIFHPALETGYMNNIAKKGMVFAEWIIFVFSILFVLYSVSAFLKTRKKEFGILTIQGASPKQLRLLITLENVFIGVASIVTGIVGGTLLAKLFFTAGSYIVEMEPLQLYFPLKALGITIAVFLLLFVFISQFTLFIIHSEEVISLLKGSVKPKKEPKPSIPFSIIGILFLGAGFGLALFADINISSAVIITVCTVIGTYLFYSQLSVWMLKLLKRNKKFYRKGTNLLWISDLMYRVKDNARLFFIVSIVSAVAFTATGTLTTYKSMFTTKDLLYEMEFLSYVNNKDEKEQLAYIQSQFNQKEIDYEQSKIKMIETDQGSSNSPVLVVSYKDGVEILPELKSTKLEKGEGVYFGQTERGDHTILQDNTTDLQLSNQQISIKLQSIEQPILFLDDVLVVDENTFKLLKQSNELVTFYGFQFANSKENLDISQRIHDRIVGETYNPDARYFSKSIEYYQTVQLPSLSLFIGLFIAIIFFLAAGSFLYFRLFTDLYEERKKYKSLAKIGLSEKEMVKSASIQMANLFFLPFLLAIVETGFALQVLQREGGFSNVFQSGVITMLGFLGLQVLYFITIRFSYIKNLKEYVYLNKN</sequence>